<evidence type="ECO:0000313" key="1">
    <source>
        <dbReference type="EMBL" id="CAD7235488.1"/>
    </source>
</evidence>
<dbReference type="EMBL" id="OB673080">
    <property type="protein sequence ID" value="CAD7235488.1"/>
    <property type="molecule type" value="Genomic_DNA"/>
</dbReference>
<dbReference type="AlphaFoldDB" id="A0A7R8ZXD5"/>
<gene>
    <name evidence="1" type="ORF">CTOB1V02_LOCUS13303</name>
</gene>
<sequence>MLGGSIIPRLRMLSDDCTERRLVHLRCRRKSLPSRLELLLSHCQMLLAEHYENTLARGGGHLCFIRSSSGQHPR</sequence>
<organism evidence="1">
    <name type="scientific">Cyprideis torosa</name>
    <dbReference type="NCBI Taxonomy" id="163714"/>
    <lineage>
        <taxon>Eukaryota</taxon>
        <taxon>Metazoa</taxon>
        <taxon>Ecdysozoa</taxon>
        <taxon>Arthropoda</taxon>
        <taxon>Crustacea</taxon>
        <taxon>Oligostraca</taxon>
        <taxon>Ostracoda</taxon>
        <taxon>Podocopa</taxon>
        <taxon>Podocopida</taxon>
        <taxon>Cytherocopina</taxon>
        <taxon>Cytheroidea</taxon>
        <taxon>Cytherideidae</taxon>
        <taxon>Cyprideis</taxon>
    </lineage>
</organism>
<protein>
    <submittedName>
        <fullName evidence="1">Uncharacterized protein</fullName>
    </submittedName>
</protein>
<proteinExistence type="predicted"/>
<name>A0A7R8ZXD5_9CRUS</name>
<reference evidence="1" key="1">
    <citation type="submission" date="2020-11" db="EMBL/GenBank/DDBJ databases">
        <authorList>
            <person name="Tran Van P."/>
        </authorList>
    </citation>
    <scope>NUCLEOTIDE SEQUENCE</scope>
</reference>
<accession>A0A7R8ZXD5</accession>